<dbReference type="OrthoDB" id="170372at2157"/>
<keyword evidence="3 6" id="KW-0812">Transmembrane</keyword>
<accession>A0A062VBY6</accession>
<sequence length="389" mass="41611">MLAKIAFLNLRRRRSRTSRTFFTALAIGIPVAAAILLTSVSIGIYQESSAAFEEQADFWVIPSGSGALDPVTNSERTMLGDIHRRIDILRSYPDVKSATPVLSKALYAARTEPRVILGIGIIPDDISLIPDGALSSGDPYYYGNNFTREVAINQQLSKLLGVKERDNIYLGVSASDLLNSTPFQVTAIVDSAEFSASPVAIMHISELQELTGNLNADRANQVIVKGSNLMPLLQAYFPDAVVLSEAEYYANSIADDKRILATAVTVTAVSLILGILFISSAVVFSINEQRKEFAVMRAIGISDRSIMKIVIYEAIMISIAGGILGSGAGLAGMHALNALSRSFFEGSVISVINPLVIIAALSTAIIAGAVSGILPALLIRRANIVRELV</sequence>
<dbReference type="PANTHER" id="PTHR43738:SF2">
    <property type="entry name" value="ABC TRANSPORTER PERMEASE"/>
    <property type="match status" value="1"/>
</dbReference>
<keyword evidence="4 6" id="KW-1133">Transmembrane helix</keyword>
<feature type="domain" description="MacB-like periplasmic core" evidence="8">
    <location>
        <begin position="20"/>
        <end position="225"/>
    </location>
</feature>
<evidence type="ECO:0000256" key="3">
    <source>
        <dbReference type="ARBA" id="ARBA00022692"/>
    </source>
</evidence>
<evidence type="ECO:0000313" key="9">
    <source>
        <dbReference type="EMBL" id="KCZ72810.1"/>
    </source>
</evidence>
<evidence type="ECO:0000259" key="8">
    <source>
        <dbReference type="Pfam" id="PF12704"/>
    </source>
</evidence>
<feature type="transmembrane region" description="Helical" evidence="6">
    <location>
        <begin position="21"/>
        <end position="45"/>
    </location>
</feature>
<evidence type="ECO:0000313" key="10">
    <source>
        <dbReference type="Proteomes" id="UP000027153"/>
    </source>
</evidence>
<evidence type="ECO:0000256" key="5">
    <source>
        <dbReference type="ARBA" id="ARBA00023136"/>
    </source>
</evidence>
<comment type="subcellular location">
    <subcellularLocation>
        <location evidence="1">Cell membrane</location>
        <topology evidence="1">Multi-pass membrane protein</topology>
    </subcellularLocation>
</comment>
<keyword evidence="5 6" id="KW-0472">Membrane</keyword>
<feature type="domain" description="ABC3 transporter permease C-terminal" evidence="7">
    <location>
        <begin position="266"/>
        <end position="384"/>
    </location>
</feature>
<dbReference type="AlphaFoldDB" id="A0A062VBY6"/>
<reference evidence="9 10" key="1">
    <citation type="journal article" date="2013" name="Nature">
        <title>Anaerobic oxidation of methane coupled to nitrate reduction in a novel archaeal lineage.</title>
        <authorList>
            <person name="Haroon M.F."/>
            <person name="Hu S."/>
            <person name="Shi Y."/>
            <person name="Imelfort M."/>
            <person name="Keller J."/>
            <person name="Hugenholtz P."/>
            <person name="Yuan Z."/>
            <person name="Tyson G.W."/>
        </authorList>
    </citation>
    <scope>NUCLEOTIDE SEQUENCE [LARGE SCALE GENOMIC DNA]</scope>
    <source>
        <strain evidence="9 10">ANME-2d</strain>
    </source>
</reference>
<evidence type="ECO:0000256" key="1">
    <source>
        <dbReference type="ARBA" id="ARBA00004651"/>
    </source>
</evidence>
<keyword evidence="9" id="KW-0449">Lipoprotein</keyword>
<feature type="transmembrane region" description="Helical" evidence="6">
    <location>
        <begin position="306"/>
        <end position="331"/>
    </location>
</feature>
<feature type="transmembrane region" description="Helical" evidence="6">
    <location>
        <begin position="259"/>
        <end position="286"/>
    </location>
</feature>
<evidence type="ECO:0000256" key="4">
    <source>
        <dbReference type="ARBA" id="ARBA00022989"/>
    </source>
</evidence>
<dbReference type="EMBL" id="JMIY01000002">
    <property type="protein sequence ID" value="KCZ72810.1"/>
    <property type="molecule type" value="Genomic_DNA"/>
</dbReference>
<evidence type="ECO:0000259" key="7">
    <source>
        <dbReference type="Pfam" id="PF02687"/>
    </source>
</evidence>
<name>A0A062VBY6_9EURY</name>
<dbReference type="Pfam" id="PF02687">
    <property type="entry name" value="FtsX"/>
    <property type="match status" value="1"/>
</dbReference>
<feature type="transmembrane region" description="Helical" evidence="6">
    <location>
        <begin position="351"/>
        <end position="379"/>
    </location>
</feature>
<keyword evidence="10" id="KW-1185">Reference proteome</keyword>
<protein>
    <submittedName>
        <fullName evidence="9">ABC-type transport system, involved in lipoprotein release, permease component</fullName>
    </submittedName>
</protein>
<dbReference type="RefSeq" id="WP_048089830.1">
    <property type="nucleotide sequence ID" value="NZ_JMIY01000002.1"/>
</dbReference>
<evidence type="ECO:0000256" key="2">
    <source>
        <dbReference type="ARBA" id="ARBA00022475"/>
    </source>
</evidence>
<proteinExistence type="predicted"/>
<dbReference type="GO" id="GO:0005886">
    <property type="term" value="C:plasma membrane"/>
    <property type="evidence" value="ECO:0007669"/>
    <property type="project" value="UniProtKB-SubCell"/>
</dbReference>
<organism evidence="9 10">
    <name type="scientific">Candidatus Methanoperedens nitratireducens</name>
    <dbReference type="NCBI Taxonomy" id="1392998"/>
    <lineage>
        <taxon>Archaea</taxon>
        <taxon>Methanobacteriati</taxon>
        <taxon>Methanobacteriota</taxon>
        <taxon>Stenosarchaea group</taxon>
        <taxon>Methanomicrobia</taxon>
        <taxon>Methanosarcinales</taxon>
        <taxon>ANME-2 cluster</taxon>
        <taxon>Candidatus Methanoperedentaceae</taxon>
        <taxon>Candidatus Methanoperedens</taxon>
    </lineage>
</organism>
<dbReference type="InterPro" id="IPR051125">
    <property type="entry name" value="ABC-4/HrtB_transporter"/>
</dbReference>
<gene>
    <name evidence="9" type="ORF">ANME2D_01245</name>
</gene>
<dbReference type="PANTHER" id="PTHR43738">
    <property type="entry name" value="ABC TRANSPORTER, MEMBRANE PROTEIN"/>
    <property type="match status" value="1"/>
</dbReference>
<dbReference type="InterPro" id="IPR025857">
    <property type="entry name" value="MacB_PCD"/>
</dbReference>
<dbReference type="InterPro" id="IPR003838">
    <property type="entry name" value="ABC3_permease_C"/>
</dbReference>
<keyword evidence="2" id="KW-1003">Cell membrane</keyword>
<evidence type="ECO:0000256" key="6">
    <source>
        <dbReference type="SAM" id="Phobius"/>
    </source>
</evidence>
<comment type="caution">
    <text evidence="9">The sequence shown here is derived from an EMBL/GenBank/DDBJ whole genome shotgun (WGS) entry which is preliminary data.</text>
</comment>
<dbReference type="Proteomes" id="UP000027153">
    <property type="component" value="Unassembled WGS sequence"/>
</dbReference>
<dbReference type="Pfam" id="PF12704">
    <property type="entry name" value="MacB_PCD"/>
    <property type="match status" value="1"/>
</dbReference>